<evidence type="ECO:0000313" key="2">
    <source>
        <dbReference type="Proteomes" id="UP001056708"/>
    </source>
</evidence>
<name>A0ABY5AT56_9CYAN</name>
<keyword evidence="2" id="KW-1185">Reference proteome</keyword>
<sequence length="76" mass="8606">MMNRADFLTTKRPYHGTVPPDHPEVLLFDANLQEFAQKVGYISCLETSGKLPPDLAFKEIEALWTKLQKTKNAMGL</sequence>
<reference evidence="1" key="1">
    <citation type="submission" date="2022-06" db="EMBL/GenBank/DDBJ databases">
        <title>Genome sequence of Phormidium yuhuli AB48 isolated from an industrial photobioreactor environment.</title>
        <authorList>
            <person name="Qiu Y."/>
            <person name="Noonan A.J.C."/>
            <person name="Dofher K."/>
            <person name="Koch M."/>
            <person name="Kieft B."/>
            <person name="Lin X."/>
            <person name="Ziels R.M."/>
            <person name="Hallam S.J."/>
        </authorList>
    </citation>
    <scope>NUCLEOTIDE SEQUENCE</scope>
    <source>
        <strain evidence="1">AB48</strain>
    </source>
</reference>
<dbReference type="RefSeq" id="WP_252664574.1">
    <property type="nucleotide sequence ID" value="NZ_CP098611.1"/>
</dbReference>
<proteinExistence type="predicted"/>
<dbReference type="Pfam" id="PF23856">
    <property type="entry name" value="DUF7219"/>
    <property type="match status" value="1"/>
</dbReference>
<gene>
    <name evidence="1" type="ORF">NEA10_06780</name>
</gene>
<organism evidence="1 2">
    <name type="scientific">Phormidium yuhuli AB48</name>
    <dbReference type="NCBI Taxonomy" id="2940671"/>
    <lineage>
        <taxon>Bacteria</taxon>
        <taxon>Bacillati</taxon>
        <taxon>Cyanobacteriota</taxon>
        <taxon>Cyanophyceae</taxon>
        <taxon>Oscillatoriophycideae</taxon>
        <taxon>Oscillatoriales</taxon>
        <taxon>Oscillatoriaceae</taxon>
        <taxon>Phormidium</taxon>
        <taxon>Phormidium yuhuli</taxon>
    </lineage>
</organism>
<evidence type="ECO:0000313" key="1">
    <source>
        <dbReference type="EMBL" id="USR92417.1"/>
    </source>
</evidence>
<accession>A0ABY5AT56</accession>
<dbReference type="Proteomes" id="UP001056708">
    <property type="component" value="Chromosome"/>
</dbReference>
<dbReference type="InterPro" id="IPR055643">
    <property type="entry name" value="DUF7219"/>
</dbReference>
<dbReference type="EMBL" id="CP098611">
    <property type="protein sequence ID" value="USR92417.1"/>
    <property type="molecule type" value="Genomic_DNA"/>
</dbReference>
<protein>
    <submittedName>
        <fullName evidence="1">Uncharacterized protein</fullName>
    </submittedName>
</protein>